<dbReference type="OrthoDB" id="9806424at2"/>
<evidence type="ECO:0000256" key="2">
    <source>
        <dbReference type="ARBA" id="ARBA00012417"/>
    </source>
</evidence>
<dbReference type="EC" id="2.7.7.7" evidence="2 15"/>
<name>A0A517DUH6_9FIRM</name>
<dbReference type="FunFam" id="1.20.1060.10:FF:000001">
    <property type="entry name" value="DNA polymerase I"/>
    <property type="match status" value="1"/>
</dbReference>
<dbReference type="Pfam" id="PF22619">
    <property type="entry name" value="DNA_polI_exo1"/>
    <property type="match status" value="1"/>
</dbReference>
<reference evidence="19 20" key="1">
    <citation type="submission" date="2019-02" db="EMBL/GenBank/DDBJ databases">
        <title>Closed genome of Sporomusa termitida DSM 4440.</title>
        <authorList>
            <person name="Poehlein A."/>
            <person name="Daniel R."/>
        </authorList>
    </citation>
    <scope>NUCLEOTIDE SEQUENCE [LARGE SCALE GENOMIC DNA]</scope>
    <source>
        <strain evidence="19 20">DSM 4440</strain>
    </source>
</reference>
<comment type="function">
    <text evidence="16">In addition to polymerase activity, this DNA polymerase exhibits 5'-3' exonuclease activity.</text>
</comment>
<evidence type="ECO:0000259" key="18">
    <source>
        <dbReference type="SMART" id="SM00482"/>
    </source>
</evidence>
<dbReference type="NCBIfam" id="TIGR00593">
    <property type="entry name" value="pola"/>
    <property type="match status" value="1"/>
</dbReference>
<evidence type="ECO:0000256" key="14">
    <source>
        <dbReference type="ARBA" id="ARBA00049244"/>
    </source>
</evidence>
<evidence type="ECO:0000256" key="1">
    <source>
        <dbReference type="ARBA" id="ARBA00007705"/>
    </source>
</evidence>
<evidence type="ECO:0000256" key="6">
    <source>
        <dbReference type="ARBA" id="ARBA00022705"/>
    </source>
</evidence>
<dbReference type="InterPro" id="IPR008918">
    <property type="entry name" value="HhH2"/>
</dbReference>
<gene>
    <name evidence="16 19" type="primary">polA</name>
    <name evidence="19" type="ORF">SPTER_23530</name>
</gene>
<keyword evidence="20" id="KW-1185">Reference proteome</keyword>
<dbReference type="GO" id="GO:0003677">
    <property type="term" value="F:DNA binding"/>
    <property type="evidence" value="ECO:0007669"/>
    <property type="project" value="UniProtKB-UniRule"/>
</dbReference>
<dbReference type="InterPro" id="IPR029060">
    <property type="entry name" value="PIN-like_dom_sf"/>
</dbReference>
<comment type="similarity">
    <text evidence="1 16">Belongs to the DNA polymerase type-A family.</text>
</comment>
<dbReference type="GO" id="GO:0008409">
    <property type="term" value="F:5'-3' exonuclease activity"/>
    <property type="evidence" value="ECO:0007669"/>
    <property type="project" value="UniProtKB-UniRule"/>
</dbReference>
<dbReference type="InterPro" id="IPR019760">
    <property type="entry name" value="DNA-dir_DNA_pol_A_CS"/>
</dbReference>
<dbReference type="CDD" id="cd09898">
    <property type="entry name" value="H3TH_53EXO"/>
    <property type="match status" value="1"/>
</dbReference>
<evidence type="ECO:0000256" key="16">
    <source>
        <dbReference type="RuleBase" id="RU004460"/>
    </source>
</evidence>
<dbReference type="PANTHER" id="PTHR10133">
    <property type="entry name" value="DNA POLYMERASE I"/>
    <property type="match status" value="1"/>
</dbReference>
<dbReference type="Pfam" id="PF01367">
    <property type="entry name" value="5_3_exonuc"/>
    <property type="match status" value="1"/>
</dbReference>
<keyword evidence="6 16" id="KW-0235">DNA replication</keyword>
<dbReference type="GO" id="GO:0003887">
    <property type="term" value="F:DNA-directed DNA polymerase activity"/>
    <property type="evidence" value="ECO:0007669"/>
    <property type="project" value="UniProtKB-UniRule"/>
</dbReference>
<dbReference type="Gene3D" id="3.40.50.1010">
    <property type="entry name" value="5'-nuclease"/>
    <property type="match status" value="1"/>
</dbReference>
<dbReference type="SUPFAM" id="SSF56672">
    <property type="entry name" value="DNA/RNA polymerases"/>
    <property type="match status" value="1"/>
</dbReference>
<dbReference type="InterPro" id="IPR018320">
    <property type="entry name" value="DNA_polymerase_1"/>
</dbReference>
<dbReference type="Gene3D" id="3.30.70.370">
    <property type="match status" value="1"/>
</dbReference>
<evidence type="ECO:0000256" key="8">
    <source>
        <dbReference type="ARBA" id="ARBA00022763"/>
    </source>
</evidence>
<dbReference type="EMBL" id="CP036259">
    <property type="protein sequence ID" value="QDR80999.1"/>
    <property type="molecule type" value="Genomic_DNA"/>
</dbReference>
<dbReference type="InterPro" id="IPR020045">
    <property type="entry name" value="DNA_polI_H3TH"/>
</dbReference>
<dbReference type="CDD" id="cd06140">
    <property type="entry name" value="DNA_polA_I_Bacillus_like_exo"/>
    <property type="match status" value="1"/>
</dbReference>
<comment type="subunit">
    <text evidence="16">Single-chain monomer with multiple functions.</text>
</comment>
<evidence type="ECO:0000256" key="10">
    <source>
        <dbReference type="ARBA" id="ARBA00022839"/>
    </source>
</evidence>
<dbReference type="InterPro" id="IPR054690">
    <property type="entry name" value="DNA_polI_exonuclease"/>
</dbReference>
<evidence type="ECO:0000256" key="13">
    <source>
        <dbReference type="ARBA" id="ARBA00023204"/>
    </source>
</evidence>
<organism evidence="19 20">
    <name type="scientific">Sporomusa termitida</name>
    <dbReference type="NCBI Taxonomy" id="2377"/>
    <lineage>
        <taxon>Bacteria</taxon>
        <taxon>Bacillati</taxon>
        <taxon>Bacillota</taxon>
        <taxon>Negativicutes</taxon>
        <taxon>Selenomonadales</taxon>
        <taxon>Sporomusaceae</taxon>
        <taxon>Sporomusa</taxon>
    </lineage>
</organism>
<dbReference type="GO" id="GO:0006302">
    <property type="term" value="P:double-strand break repair"/>
    <property type="evidence" value="ECO:0007669"/>
    <property type="project" value="TreeGrafter"/>
</dbReference>
<evidence type="ECO:0000259" key="17">
    <source>
        <dbReference type="SMART" id="SM00475"/>
    </source>
</evidence>
<evidence type="ECO:0000256" key="3">
    <source>
        <dbReference type="ARBA" id="ARBA00020311"/>
    </source>
</evidence>
<dbReference type="CDD" id="cd09859">
    <property type="entry name" value="PIN_53EXO"/>
    <property type="match status" value="1"/>
</dbReference>
<dbReference type="InterPro" id="IPR036397">
    <property type="entry name" value="RNaseH_sf"/>
</dbReference>
<dbReference type="GO" id="GO:0006261">
    <property type="term" value="P:DNA-templated DNA replication"/>
    <property type="evidence" value="ECO:0007669"/>
    <property type="project" value="UniProtKB-UniRule"/>
</dbReference>
<dbReference type="Gene3D" id="1.10.150.20">
    <property type="entry name" value="5' to 3' exonuclease, C-terminal subdomain"/>
    <property type="match status" value="2"/>
</dbReference>
<dbReference type="FunFam" id="3.40.50.1010:FF:000001">
    <property type="entry name" value="DNA polymerase I"/>
    <property type="match status" value="1"/>
</dbReference>
<dbReference type="SUPFAM" id="SSF88723">
    <property type="entry name" value="PIN domain-like"/>
    <property type="match status" value="1"/>
</dbReference>
<evidence type="ECO:0000313" key="20">
    <source>
        <dbReference type="Proteomes" id="UP000320776"/>
    </source>
</evidence>
<dbReference type="Pfam" id="PF02739">
    <property type="entry name" value="5_3_exonuc_N"/>
    <property type="match status" value="1"/>
</dbReference>
<keyword evidence="13 16" id="KW-0234">DNA repair</keyword>
<dbReference type="Proteomes" id="UP000320776">
    <property type="component" value="Chromosome"/>
</dbReference>
<dbReference type="InterPro" id="IPR012337">
    <property type="entry name" value="RNaseH-like_sf"/>
</dbReference>
<dbReference type="InterPro" id="IPR002298">
    <property type="entry name" value="DNA_polymerase_A"/>
</dbReference>
<dbReference type="InterPro" id="IPR002421">
    <property type="entry name" value="5-3_exonuclease"/>
</dbReference>
<dbReference type="FunFam" id="1.10.150.20:FF:000003">
    <property type="entry name" value="DNA polymerase I"/>
    <property type="match status" value="1"/>
</dbReference>
<dbReference type="InterPro" id="IPR020046">
    <property type="entry name" value="5-3_exonucl_a-hlix_arch_N"/>
</dbReference>
<evidence type="ECO:0000256" key="15">
    <source>
        <dbReference type="NCBIfam" id="TIGR00593"/>
    </source>
</evidence>
<feature type="domain" description="5'-3' exonuclease" evidence="17">
    <location>
        <begin position="3"/>
        <end position="262"/>
    </location>
</feature>
<keyword evidence="10 16" id="KW-0269">Exonuclease</keyword>
<keyword evidence="5 16" id="KW-0548">Nucleotidyltransferase</keyword>
<comment type="catalytic activity">
    <reaction evidence="14 16">
        <text>DNA(n) + a 2'-deoxyribonucleoside 5'-triphosphate = DNA(n+1) + diphosphate</text>
        <dbReference type="Rhea" id="RHEA:22508"/>
        <dbReference type="Rhea" id="RHEA-COMP:17339"/>
        <dbReference type="Rhea" id="RHEA-COMP:17340"/>
        <dbReference type="ChEBI" id="CHEBI:33019"/>
        <dbReference type="ChEBI" id="CHEBI:61560"/>
        <dbReference type="ChEBI" id="CHEBI:173112"/>
        <dbReference type="EC" id="2.7.7.7"/>
    </reaction>
</comment>
<dbReference type="InterPro" id="IPR043502">
    <property type="entry name" value="DNA/RNA_pol_sf"/>
</dbReference>
<dbReference type="PRINTS" id="PR00868">
    <property type="entry name" value="DNAPOLI"/>
</dbReference>
<dbReference type="AlphaFoldDB" id="A0A517DUH6"/>
<keyword evidence="11 16" id="KW-0239">DNA-directed DNA polymerase</keyword>
<sequence>MPQKLIIIDGSSLVHRAFHALPMLRTAGGLYTNAVYGFTTMLVKLLTDYKPDLLAVAFDKGRVTFRTDTYQQYKAQRQATPCELSEQFPLIHELLGAFGIVTLEEQGFEADDILGTLAAKAVKQGCEVLIVTGDRDALQLIGPGTTVLLTRKGISEMAVMDAAALKEKYGLTPAQFIDMKGLMGDTSDNIPGVPGIGEKTAIKLLTQFGSMENVLANIEGVTGKKLQENLRQYAEQAVLSKRLATIVCDMPLEFVPANFTINPDRDAVKAVFAKFEFKNMLAKFDVLFAGTIHADAAELAAKTVELVAPVIVSSRSDIEALHLAARKQGNLCCYPLTAAHSPLAGLTGIALTCAGKTAYIPATAEGWSAVFDILADSSITLTAYDAKQLYNACRLRGTAINCLVSDLLIAAYLLDPTAASYPLATLAEKYLGQTIVLPGGDKYLTTKPEFAVWAGGIIEQLRAAFADSLVNAGLDKLFAQVEMPLVEALSAMEITGIKVDRDYLQEMAVSIAGKVEQLLGEIYQLAGEEFNVNSTKQLGIILYEKLKLPIIKKTKTGYSTDAEVLEKLAGEHPLIDKLLEYRQLTKLKSTYLDGLEILIEPATSRIHTTFNQTVTATGRLSSSEPNLQNIPIRTDIGRRIRELFIPGDGYQYIMAADYSQIELRVLAHMAGDASLLEAFRHNQDIHTRTAAEVFGIAMADVTAELRARAKAVNFGIVYGISDFGLARDIGVSRKEAGYYIESYFAKYQGVKRYIDEVVAGAHRDGYVTTLFGRRRQLPDINSSNFNQRSFAERTAMNTPIQGAAADIIKIAMNHVYQELKAAGLKSRLLLQVHDELVLEAAADELDQVAKLVKNAMEQAVELSVPLLAEVKTGRNWAEAK</sequence>
<dbReference type="SUPFAM" id="SSF47807">
    <property type="entry name" value="5' to 3' exonuclease, C-terminal subdomain"/>
    <property type="match status" value="1"/>
</dbReference>
<dbReference type="InterPro" id="IPR001098">
    <property type="entry name" value="DNA-dir_DNA_pol_A_palm_dom"/>
</dbReference>
<dbReference type="SMART" id="SM00279">
    <property type="entry name" value="HhH2"/>
    <property type="match status" value="1"/>
</dbReference>
<evidence type="ECO:0000256" key="5">
    <source>
        <dbReference type="ARBA" id="ARBA00022695"/>
    </source>
</evidence>
<proteinExistence type="inferred from homology"/>
<dbReference type="KEGG" id="sted:SPTER_23530"/>
<dbReference type="SMART" id="SM00475">
    <property type="entry name" value="53EXOc"/>
    <property type="match status" value="1"/>
</dbReference>
<keyword evidence="12 16" id="KW-0238">DNA-binding</keyword>
<dbReference type="Gene3D" id="1.20.1060.10">
    <property type="entry name" value="Taq DNA Polymerase, Chain T, domain 4"/>
    <property type="match status" value="1"/>
</dbReference>
<dbReference type="Gene3D" id="3.30.420.10">
    <property type="entry name" value="Ribonuclease H-like superfamily/Ribonuclease H"/>
    <property type="match status" value="1"/>
</dbReference>
<protein>
    <recommendedName>
        <fullName evidence="3 15">DNA polymerase I</fullName>
        <ecNumber evidence="2 15">2.7.7.7</ecNumber>
    </recommendedName>
</protein>
<dbReference type="CDD" id="cd08637">
    <property type="entry name" value="DNA_pol_A_pol_I_C"/>
    <property type="match status" value="1"/>
</dbReference>
<dbReference type="SUPFAM" id="SSF53098">
    <property type="entry name" value="Ribonuclease H-like"/>
    <property type="match status" value="1"/>
</dbReference>
<evidence type="ECO:0000256" key="4">
    <source>
        <dbReference type="ARBA" id="ARBA00022679"/>
    </source>
</evidence>
<dbReference type="Pfam" id="PF00476">
    <property type="entry name" value="DNA_pol_A"/>
    <property type="match status" value="1"/>
</dbReference>
<evidence type="ECO:0000256" key="11">
    <source>
        <dbReference type="ARBA" id="ARBA00022932"/>
    </source>
</evidence>
<dbReference type="SMART" id="SM00482">
    <property type="entry name" value="POLAc"/>
    <property type="match status" value="1"/>
</dbReference>
<evidence type="ECO:0000313" key="19">
    <source>
        <dbReference type="EMBL" id="QDR80999.1"/>
    </source>
</evidence>
<accession>A0A517DUH6</accession>
<dbReference type="FunFam" id="1.10.150.20:FF:000002">
    <property type="entry name" value="DNA polymerase I"/>
    <property type="match status" value="1"/>
</dbReference>
<keyword evidence="7" id="KW-0540">Nuclease</keyword>
<dbReference type="RefSeq" id="WP_144350542.1">
    <property type="nucleotide sequence ID" value="NZ_CP036259.1"/>
</dbReference>
<keyword evidence="4 16" id="KW-0808">Transferase</keyword>
<evidence type="ECO:0000256" key="12">
    <source>
        <dbReference type="ARBA" id="ARBA00023125"/>
    </source>
</evidence>
<feature type="domain" description="DNA-directed DNA polymerase family A palm" evidence="18">
    <location>
        <begin position="637"/>
        <end position="844"/>
    </location>
</feature>
<dbReference type="InterPro" id="IPR036279">
    <property type="entry name" value="5-3_exonuclease_C_sf"/>
</dbReference>
<evidence type="ECO:0000256" key="7">
    <source>
        <dbReference type="ARBA" id="ARBA00022722"/>
    </source>
</evidence>
<dbReference type="NCBIfam" id="NF004397">
    <property type="entry name" value="PRK05755.1"/>
    <property type="match status" value="1"/>
</dbReference>
<dbReference type="PROSITE" id="PS00447">
    <property type="entry name" value="DNA_POLYMERASE_A"/>
    <property type="match status" value="1"/>
</dbReference>
<evidence type="ECO:0000256" key="9">
    <source>
        <dbReference type="ARBA" id="ARBA00022801"/>
    </source>
</evidence>
<keyword evidence="9 16" id="KW-0378">Hydrolase</keyword>
<keyword evidence="8 16" id="KW-0227">DNA damage</keyword>
<dbReference type="PANTHER" id="PTHR10133:SF27">
    <property type="entry name" value="DNA POLYMERASE NU"/>
    <property type="match status" value="1"/>
</dbReference>